<evidence type="ECO:0000313" key="6">
    <source>
        <dbReference type="EMBL" id="HIH08783.1"/>
    </source>
</evidence>
<comment type="caution">
    <text evidence="6">The sequence shown here is derived from an EMBL/GenBank/DDBJ whole genome shotgun (WGS) entry which is preliminary data.</text>
</comment>
<dbReference type="GO" id="GO:0005524">
    <property type="term" value="F:ATP binding"/>
    <property type="evidence" value="ECO:0007669"/>
    <property type="project" value="UniProtKB-UniRule"/>
</dbReference>
<organism evidence="6 8">
    <name type="scientific">Candidatus Iainarchaeum sp</name>
    <dbReference type="NCBI Taxonomy" id="3101447"/>
    <lineage>
        <taxon>Archaea</taxon>
        <taxon>Candidatus Iainarchaeota</taxon>
        <taxon>Candidatus Iainarchaeia</taxon>
        <taxon>Candidatus Iainarchaeales</taxon>
        <taxon>Candidatus Iainarchaeaceae</taxon>
        <taxon>Candidatus Iainarchaeum</taxon>
    </lineage>
</organism>
<dbReference type="HAMAP" id="MF_00311">
    <property type="entry name" value="ATP_synth_E_arch"/>
    <property type="match status" value="1"/>
</dbReference>
<keyword evidence="2 4" id="KW-0813">Transport</keyword>
<accession>A0A7J4ITE4</accession>
<protein>
    <recommendedName>
        <fullName evidence="4">A-type ATP synthase subunit E</fullName>
    </recommendedName>
</protein>
<feature type="coiled-coil region" evidence="5">
    <location>
        <begin position="8"/>
        <end position="35"/>
    </location>
</feature>
<comment type="subcellular location">
    <subcellularLocation>
        <location evidence="4">Cell membrane</location>
        <topology evidence="4">Peripheral membrane protein</topology>
    </subcellularLocation>
</comment>
<dbReference type="GO" id="GO:0033178">
    <property type="term" value="C:proton-transporting two-sector ATPase complex, catalytic domain"/>
    <property type="evidence" value="ECO:0007669"/>
    <property type="project" value="InterPro"/>
</dbReference>
<dbReference type="Proteomes" id="UP000577419">
    <property type="component" value="Unassembled WGS sequence"/>
</dbReference>
<keyword evidence="4" id="KW-0472">Membrane</keyword>
<reference evidence="7" key="3">
    <citation type="submission" date="2021-05" db="EMBL/GenBank/DDBJ databases">
        <title>Protein family content uncovers lineage relationships and bacterial pathway maintenance mechanisms in DPANN archaea.</title>
        <authorList>
            <person name="Castelle C.J."/>
            <person name="Meheust R."/>
            <person name="Jaffe A.L."/>
            <person name="Seitz K."/>
            <person name="Gong X."/>
            <person name="Baker B.J."/>
            <person name="Banfield J.F."/>
        </authorList>
    </citation>
    <scope>NUCLEOTIDE SEQUENCE</scope>
    <source>
        <strain evidence="7">RIFCSPHIGHO2_01_FULL_GW2011_AR10_43_9</strain>
    </source>
</reference>
<dbReference type="AlphaFoldDB" id="A0A7J4ITE4"/>
<reference evidence="8" key="1">
    <citation type="journal article" date="2020" name="bioRxiv">
        <title>A rank-normalized archaeal taxonomy based on genome phylogeny resolves widespread incomplete and uneven classifications.</title>
        <authorList>
            <person name="Rinke C."/>
            <person name="Chuvochina M."/>
            <person name="Mussig A.J."/>
            <person name="Chaumeil P.-A."/>
            <person name="Waite D.W."/>
            <person name="Whitman W.B."/>
            <person name="Parks D.H."/>
            <person name="Hugenholtz P."/>
        </authorList>
    </citation>
    <scope>NUCLEOTIDE SEQUENCE [LARGE SCALE GENOMIC DNA]</scope>
</reference>
<dbReference type="Proteomes" id="UP000683213">
    <property type="component" value="Unassembled WGS sequence"/>
</dbReference>
<evidence type="ECO:0000256" key="2">
    <source>
        <dbReference type="ARBA" id="ARBA00022448"/>
    </source>
</evidence>
<dbReference type="InterPro" id="IPR002842">
    <property type="entry name" value="ATPase_V1_Esu"/>
</dbReference>
<evidence type="ECO:0000313" key="7">
    <source>
        <dbReference type="EMBL" id="MBS3059819.1"/>
    </source>
</evidence>
<evidence type="ECO:0000256" key="1">
    <source>
        <dbReference type="ARBA" id="ARBA00005901"/>
    </source>
</evidence>
<dbReference type="GO" id="GO:0046933">
    <property type="term" value="F:proton-transporting ATP synthase activity, rotational mechanism"/>
    <property type="evidence" value="ECO:0007669"/>
    <property type="project" value="UniProtKB-UniRule"/>
</dbReference>
<dbReference type="GO" id="GO:0042777">
    <property type="term" value="P:proton motive force-driven plasma membrane ATP synthesis"/>
    <property type="evidence" value="ECO:0007669"/>
    <property type="project" value="UniProtKB-UniRule"/>
</dbReference>
<name>A0A7J4ITE4_9ARCH</name>
<gene>
    <name evidence="4" type="primary">atpE</name>
    <name evidence="6" type="ORF">HA237_05450</name>
    <name evidence="7" type="ORF">J4224_05355</name>
</gene>
<keyword evidence="4" id="KW-0066">ATP synthesis</keyword>
<proteinExistence type="inferred from homology"/>
<keyword evidence="4" id="KW-0375">Hydrogen ion transport</keyword>
<dbReference type="InterPro" id="IPR038495">
    <property type="entry name" value="ATPase_E_C"/>
</dbReference>
<reference evidence="7" key="2">
    <citation type="submission" date="2021-03" db="EMBL/GenBank/DDBJ databases">
        <authorList>
            <person name="Jaffe A."/>
        </authorList>
    </citation>
    <scope>NUCLEOTIDE SEQUENCE</scope>
    <source>
        <strain evidence="7">RIFCSPHIGHO2_01_FULL_GW2011_AR10_43_9</strain>
    </source>
</reference>
<comment type="similarity">
    <text evidence="1 4">Belongs to the V-ATPase E subunit family.</text>
</comment>
<keyword evidence="4" id="KW-1003">Cell membrane</keyword>
<sequence length="192" mass="21049">MSLEGLRKSLVQEAKAEARKMISQAEKEAAAITAAAGENAKKTLAQAKKRAEEMAVAERSEVIGAAQLRARRITSDARNELVEKALSEIFGEMVKATESEDYEKFMEKIITEAEKELGEKAVVFVSSKDKKIAKKISKNVAPEDAEISGGAIIRTKDGSVSIDSSLEAIFENNRENSKKVIFNELFRKGVAR</sequence>
<evidence type="ECO:0000256" key="5">
    <source>
        <dbReference type="SAM" id="Coils"/>
    </source>
</evidence>
<evidence type="ECO:0000256" key="4">
    <source>
        <dbReference type="HAMAP-Rule" id="MF_00311"/>
    </source>
</evidence>
<dbReference type="EMBL" id="DUFG01000027">
    <property type="protein sequence ID" value="HIH08783.1"/>
    <property type="molecule type" value="Genomic_DNA"/>
</dbReference>
<dbReference type="GO" id="GO:0046961">
    <property type="term" value="F:proton-transporting ATPase activity, rotational mechanism"/>
    <property type="evidence" value="ECO:0007669"/>
    <property type="project" value="InterPro"/>
</dbReference>
<dbReference type="Gene3D" id="3.30.2320.30">
    <property type="entry name" value="ATP synthase, E subunit, C-terminal"/>
    <property type="match status" value="1"/>
</dbReference>
<dbReference type="GO" id="GO:0005886">
    <property type="term" value="C:plasma membrane"/>
    <property type="evidence" value="ECO:0007669"/>
    <property type="project" value="UniProtKB-SubCell"/>
</dbReference>
<comment type="subunit">
    <text evidence="4">Has multiple subunits with at least A(3), B(3), C, D, E, F, H, I and proteolipid K(x).</text>
</comment>
<dbReference type="SUPFAM" id="SSF160527">
    <property type="entry name" value="V-type ATPase subunit E-like"/>
    <property type="match status" value="1"/>
</dbReference>
<dbReference type="Gene3D" id="1.20.5.620">
    <property type="entry name" value="F1F0 ATP synthase subunit B, membrane domain"/>
    <property type="match status" value="1"/>
</dbReference>
<keyword evidence="5" id="KW-0175">Coiled coil</keyword>
<evidence type="ECO:0000256" key="3">
    <source>
        <dbReference type="ARBA" id="ARBA00023065"/>
    </source>
</evidence>
<dbReference type="EMBL" id="JAGVWF010000081">
    <property type="protein sequence ID" value="MBS3059819.1"/>
    <property type="molecule type" value="Genomic_DNA"/>
</dbReference>
<dbReference type="Pfam" id="PF01991">
    <property type="entry name" value="vATP-synt_E"/>
    <property type="match status" value="1"/>
</dbReference>
<comment type="function">
    <text evidence="4">Component of the A-type ATP synthase that produces ATP from ADP in the presence of a proton gradient across the membrane.</text>
</comment>
<keyword evidence="3 4" id="KW-0406">Ion transport</keyword>
<evidence type="ECO:0000313" key="8">
    <source>
        <dbReference type="Proteomes" id="UP000577419"/>
    </source>
</evidence>